<evidence type="ECO:0000313" key="2">
    <source>
        <dbReference type="EMBL" id="RAK67727.1"/>
    </source>
</evidence>
<protein>
    <submittedName>
        <fullName evidence="2">Uncharacterized protein</fullName>
    </submittedName>
</protein>
<dbReference type="EMBL" id="QFYS01000002">
    <property type="protein sequence ID" value="RAK67727.1"/>
    <property type="molecule type" value="Genomic_DNA"/>
</dbReference>
<dbReference type="Proteomes" id="UP000249524">
    <property type="component" value="Unassembled WGS sequence"/>
</dbReference>
<sequence length="82" mass="8505">MQEPNEMSDPVPPRSLLPGLILTLIGAGLSALVLAANTGGPPELEKLAWSLGLAAGPLVLGVGQVLLLTGLWLLWRARKGSK</sequence>
<keyword evidence="1" id="KW-0472">Membrane</keyword>
<name>A0A328BL91_9CAUL</name>
<evidence type="ECO:0000256" key="1">
    <source>
        <dbReference type="SAM" id="Phobius"/>
    </source>
</evidence>
<feature type="transmembrane region" description="Helical" evidence="1">
    <location>
        <begin position="51"/>
        <end position="75"/>
    </location>
</feature>
<keyword evidence="1" id="KW-0812">Transmembrane</keyword>
<dbReference type="AlphaFoldDB" id="A0A328BL91"/>
<keyword evidence="3" id="KW-1185">Reference proteome</keyword>
<comment type="caution">
    <text evidence="2">The sequence shown here is derived from an EMBL/GenBank/DDBJ whole genome shotgun (WGS) entry which is preliminary data.</text>
</comment>
<reference evidence="2 3" key="1">
    <citation type="submission" date="2018-05" db="EMBL/GenBank/DDBJ databases">
        <authorList>
            <person name="Lanie J.A."/>
            <person name="Ng W.-L."/>
            <person name="Kazmierczak K.M."/>
            <person name="Andrzejewski T.M."/>
            <person name="Davidsen T.M."/>
            <person name="Wayne K.J."/>
            <person name="Tettelin H."/>
            <person name="Glass J.I."/>
            <person name="Rusch D."/>
            <person name="Podicherti R."/>
            <person name="Tsui H.-C.T."/>
            <person name="Winkler M.E."/>
        </authorList>
    </citation>
    <scope>NUCLEOTIDE SEQUENCE [LARGE SCALE GENOMIC DNA]</scope>
    <source>
        <strain evidence="2 3">BUT-10</strain>
    </source>
</reference>
<proteinExistence type="predicted"/>
<gene>
    <name evidence="2" type="ORF">DJ019_07440</name>
</gene>
<organism evidence="2 3">
    <name type="scientific">Phenylobacterium kunshanense</name>
    <dbReference type="NCBI Taxonomy" id="1445034"/>
    <lineage>
        <taxon>Bacteria</taxon>
        <taxon>Pseudomonadati</taxon>
        <taxon>Pseudomonadota</taxon>
        <taxon>Alphaproteobacteria</taxon>
        <taxon>Caulobacterales</taxon>
        <taxon>Caulobacteraceae</taxon>
        <taxon>Phenylobacterium</taxon>
    </lineage>
</organism>
<accession>A0A328BL91</accession>
<keyword evidence="1" id="KW-1133">Transmembrane helix</keyword>
<evidence type="ECO:0000313" key="3">
    <source>
        <dbReference type="Proteomes" id="UP000249524"/>
    </source>
</evidence>